<dbReference type="GO" id="GO:0019901">
    <property type="term" value="F:protein kinase binding"/>
    <property type="evidence" value="ECO:0007669"/>
    <property type="project" value="InterPro"/>
</dbReference>
<feature type="compositionally biased region" description="Low complexity" evidence="1">
    <location>
        <begin position="444"/>
        <end position="457"/>
    </location>
</feature>
<dbReference type="SUPFAM" id="SSF47954">
    <property type="entry name" value="Cyclin-like"/>
    <property type="match status" value="1"/>
</dbReference>
<name>A0A836IQT6_9TRYP</name>
<dbReference type="CDD" id="cd20558">
    <property type="entry name" value="CYCLIN_ScPCL7-like"/>
    <property type="match status" value="1"/>
</dbReference>
<evidence type="ECO:0000259" key="2">
    <source>
        <dbReference type="SMART" id="SM00385"/>
    </source>
</evidence>
<feature type="compositionally biased region" description="Polar residues" evidence="1">
    <location>
        <begin position="201"/>
        <end position="216"/>
    </location>
</feature>
<dbReference type="KEGG" id="phet:94291704"/>
<dbReference type="Pfam" id="PF08613">
    <property type="entry name" value="Cyclin"/>
    <property type="match status" value="1"/>
</dbReference>
<feature type="region of interest" description="Disordered" evidence="1">
    <location>
        <begin position="1"/>
        <end position="22"/>
    </location>
</feature>
<dbReference type="AlphaFoldDB" id="A0A836IQT6"/>
<dbReference type="InterPro" id="IPR013922">
    <property type="entry name" value="Cyclin_PHO80-like"/>
</dbReference>
<keyword evidence="4" id="KW-1185">Reference proteome</keyword>
<feature type="region of interest" description="Disordered" evidence="1">
    <location>
        <begin position="395"/>
        <end position="416"/>
    </location>
</feature>
<evidence type="ECO:0000313" key="3">
    <source>
        <dbReference type="EMBL" id="KAG5503531.1"/>
    </source>
</evidence>
<comment type="caution">
    <text evidence="3">The sequence shown here is derived from an EMBL/GenBank/DDBJ whole genome shotgun (WGS) entry which is preliminary data.</text>
</comment>
<feature type="compositionally biased region" description="Gly residues" evidence="1">
    <location>
        <begin position="1"/>
        <end position="12"/>
    </location>
</feature>
<dbReference type="RefSeq" id="XP_067756893.1">
    <property type="nucleotide sequence ID" value="XM_067901627.1"/>
</dbReference>
<gene>
    <name evidence="3" type="ORF">JKF63_05671</name>
</gene>
<dbReference type="Gene3D" id="1.10.472.10">
    <property type="entry name" value="Cyclin-like"/>
    <property type="match status" value="1"/>
</dbReference>
<dbReference type="OrthoDB" id="337735at2759"/>
<sequence length="706" mass="74431">MQNGGSLTGGAQGNNSDENRNTTKIYYSSQPLVDDMEKPLICHFFRKRPSLQSGSAMCSSSIPKTLPSGDSADVSGVDAARVQEEGATGNPVIHSSVNCMGASATALSSSATLALPPCPPMMDEPVHLFPLTPSVATQQRHSKRSGRVLNESESMQEKHGKEYRFLVPWLAYAINCTIAAHEVLRQKHGLSARVSPPISPPLNTLNSPAGTESLPQRSASGSSRSVSITASTSNSGKAALSWPQAELYVFSTREVPTISVHDYLKRVVKYTYVSPSVLVCGCLYLDRLLCMYPFMLLNPYNIFKLFLASIRIASKVMDTRTLNNHDFSVVGGVTNEDLNALEFLMLELLQNRLYFSCDTFDEYCRPLRLYAAHLNDEESGCGAETSMGTSAEIRPGVPIQPTRPIHPRSSVGNTCSRRSSIISQSDYNMSIASQGGVSPLRSVSRPAFPPSTSTAPSISVDTESLGPARAPGSGCGSASTSARRHPLGMSCSPALPQVPHAAANGGPLPAIGATGDLSGRGASGEDMLRAATGTKNISQTGNGSWTGQTTPDSAAVLMAAEEKCDGRARSISLPAPRSGAAASRDSTAHPSRVLAPSTVTGAPCSGRGGGDMRSSSSAVPSYSVMARSSSQLRVASGKDLGPVSIVMNHSDRAQTLRANVHTASERVALPPVVRSRHRGSSGRSLGLMGTAAQGRRLPPPPDQPRA</sequence>
<dbReference type="GeneID" id="94291704"/>
<organism evidence="3 4">
    <name type="scientific">Porcisia hertigi</name>
    <dbReference type="NCBI Taxonomy" id="2761500"/>
    <lineage>
        <taxon>Eukaryota</taxon>
        <taxon>Discoba</taxon>
        <taxon>Euglenozoa</taxon>
        <taxon>Kinetoplastea</taxon>
        <taxon>Metakinetoplastina</taxon>
        <taxon>Trypanosomatida</taxon>
        <taxon>Trypanosomatidae</taxon>
        <taxon>Leishmaniinae</taxon>
        <taxon>Porcisia</taxon>
    </lineage>
</organism>
<dbReference type="EMBL" id="JAFJZO010000024">
    <property type="protein sequence ID" value="KAG5503531.1"/>
    <property type="molecule type" value="Genomic_DNA"/>
</dbReference>
<protein>
    <recommendedName>
        <fullName evidence="2">Cyclin-like domain-containing protein</fullName>
    </recommendedName>
</protein>
<proteinExistence type="predicted"/>
<feature type="region of interest" description="Disordered" evidence="1">
    <location>
        <begin position="195"/>
        <end position="228"/>
    </location>
</feature>
<evidence type="ECO:0000256" key="1">
    <source>
        <dbReference type="SAM" id="MobiDB-lite"/>
    </source>
</evidence>
<feature type="region of interest" description="Disordered" evidence="1">
    <location>
        <begin position="436"/>
        <end position="487"/>
    </location>
</feature>
<feature type="compositionally biased region" description="Low complexity" evidence="1">
    <location>
        <begin position="217"/>
        <end position="228"/>
    </location>
</feature>
<dbReference type="PANTHER" id="PTHR15615:SF126">
    <property type="entry name" value="CYC2-LIKE CYCLIN"/>
    <property type="match status" value="1"/>
</dbReference>
<dbReference type="Proteomes" id="UP000674318">
    <property type="component" value="Chromosome 24"/>
</dbReference>
<dbReference type="PANTHER" id="PTHR15615">
    <property type="match status" value="1"/>
</dbReference>
<feature type="domain" description="Cyclin-like" evidence="2">
    <location>
        <begin position="262"/>
        <end position="347"/>
    </location>
</feature>
<accession>A0A836IQT6</accession>
<evidence type="ECO:0000313" key="4">
    <source>
        <dbReference type="Proteomes" id="UP000674318"/>
    </source>
</evidence>
<feature type="region of interest" description="Disordered" evidence="1">
    <location>
        <begin position="670"/>
        <end position="706"/>
    </location>
</feature>
<feature type="region of interest" description="Disordered" evidence="1">
    <location>
        <begin position="135"/>
        <end position="155"/>
    </location>
</feature>
<feature type="region of interest" description="Disordered" evidence="1">
    <location>
        <begin position="570"/>
        <end position="617"/>
    </location>
</feature>
<dbReference type="InterPro" id="IPR013763">
    <property type="entry name" value="Cyclin-like_dom"/>
</dbReference>
<dbReference type="SMART" id="SM00385">
    <property type="entry name" value="CYCLIN"/>
    <property type="match status" value="1"/>
</dbReference>
<feature type="compositionally biased region" description="Pro residues" evidence="1">
    <location>
        <begin position="697"/>
        <end position="706"/>
    </location>
</feature>
<dbReference type="InterPro" id="IPR036915">
    <property type="entry name" value="Cyclin-like_sf"/>
</dbReference>
<reference evidence="3 4" key="1">
    <citation type="submission" date="2021-02" db="EMBL/GenBank/DDBJ databases">
        <title>Porcisia hertigi Genome sequencing and assembly.</title>
        <authorList>
            <person name="Almutairi H."/>
            <person name="Gatherer D."/>
        </authorList>
    </citation>
    <scope>NUCLEOTIDE SEQUENCE [LARGE SCALE GENOMIC DNA]</scope>
    <source>
        <strain evidence="3 4">C119</strain>
    </source>
</reference>